<reference evidence="1 2" key="1">
    <citation type="submission" date="2018-09" db="EMBL/GenBank/DDBJ databases">
        <title>Cohnella cavernae sp. nov., isolated from a karst cave.</title>
        <authorList>
            <person name="Zhu H."/>
        </authorList>
    </citation>
    <scope>NUCLEOTIDE SEQUENCE [LARGE SCALE GENOMIC DNA]</scope>
    <source>
        <strain evidence="1 2">K2E09-144</strain>
    </source>
</reference>
<organism evidence="1 2">
    <name type="scientific">Cohnella faecalis</name>
    <dbReference type="NCBI Taxonomy" id="2315694"/>
    <lineage>
        <taxon>Bacteria</taxon>
        <taxon>Bacillati</taxon>
        <taxon>Bacillota</taxon>
        <taxon>Bacilli</taxon>
        <taxon>Bacillales</taxon>
        <taxon>Paenibacillaceae</taxon>
        <taxon>Cohnella</taxon>
    </lineage>
</organism>
<evidence type="ECO:0000313" key="2">
    <source>
        <dbReference type="Proteomes" id="UP000266340"/>
    </source>
</evidence>
<keyword evidence="2" id="KW-1185">Reference proteome</keyword>
<dbReference type="AlphaFoldDB" id="A0A398CJX3"/>
<sequence>MSKARGASTLPARSVVRWGDATYRIEAPTWFAWQDAMERSTRTDGNVDAQRLLEEALAVTARDENDQRLSIDSIRLLSALDGDRLLAGTLELIERQRQYYAFREQEQPDGSIALLGNQVYLKLQSWTFGERNDVLRRSLRLENGQAAVDMALYERMMILACVRTGEDTRLQPSELSGWTVPFGEKVLELLDQLNGIESRYDELLQACLDSGQHHPDLDLIQLCRTFGWYPDRVLGLDAQLAERLSAGVRILKKSGLLADGPAASRLPSAMPAEAAAAASYNPQGGYDAARSNPLGDTGIWELEDGEVTTILVNES</sequence>
<protein>
    <submittedName>
        <fullName evidence="1">Uncharacterized protein</fullName>
    </submittedName>
</protein>
<accession>A0A398CJX3</accession>
<dbReference type="OrthoDB" id="5381034at2"/>
<evidence type="ECO:0000313" key="1">
    <source>
        <dbReference type="EMBL" id="RIE02442.1"/>
    </source>
</evidence>
<dbReference type="RefSeq" id="WP_119150481.1">
    <property type="nucleotide sequence ID" value="NZ_JBHSOV010000048.1"/>
</dbReference>
<gene>
    <name evidence="1" type="ORF">D3H35_17205</name>
</gene>
<name>A0A398CJX3_9BACL</name>
<proteinExistence type="predicted"/>
<dbReference type="Proteomes" id="UP000266340">
    <property type="component" value="Unassembled WGS sequence"/>
</dbReference>
<comment type="caution">
    <text evidence="1">The sequence shown here is derived from an EMBL/GenBank/DDBJ whole genome shotgun (WGS) entry which is preliminary data.</text>
</comment>
<dbReference type="EMBL" id="QXJM01000039">
    <property type="protein sequence ID" value="RIE02442.1"/>
    <property type="molecule type" value="Genomic_DNA"/>
</dbReference>